<dbReference type="SUPFAM" id="SSF46565">
    <property type="entry name" value="Chaperone J-domain"/>
    <property type="match status" value="1"/>
</dbReference>
<feature type="compositionally biased region" description="Basic residues" evidence="1">
    <location>
        <begin position="375"/>
        <end position="399"/>
    </location>
</feature>
<evidence type="ECO:0000256" key="2">
    <source>
        <dbReference type="SAM" id="Phobius"/>
    </source>
</evidence>
<dbReference type="OrthoDB" id="1507364at2759"/>
<dbReference type="SMART" id="SM00271">
    <property type="entry name" value="DnaJ"/>
    <property type="match status" value="1"/>
</dbReference>
<dbReference type="Gramene" id="PSR85453">
    <property type="protein sequence ID" value="PSR85453"/>
    <property type="gene ID" value="CEY00_Acc33446"/>
</dbReference>
<name>A0A2R6P5C0_ACTCC</name>
<dbReference type="PROSITE" id="PS00636">
    <property type="entry name" value="DNAJ_1"/>
    <property type="match status" value="1"/>
</dbReference>
<protein>
    <submittedName>
        <fullName evidence="4">DnaJ subfamily C member 14 like</fullName>
    </submittedName>
</protein>
<dbReference type="AlphaFoldDB" id="A0A2R6P5C0"/>
<dbReference type="InterPro" id="IPR018253">
    <property type="entry name" value="DnaJ_domain_CS"/>
</dbReference>
<sequence length="399" mass="46272">MEDIGLFKQGWKWLQSKRHCCAGSRTSVMGLRDKIWIFVEVQWPVVCGGCARLGGVLLWLLIYWRDCVVRGIRSIIEMDSAALLIIMWSSFLCLTSMSCLVYVLMSMTDFVQKESSAKQAVREDANSYNEMKRIINSMDHYEALGFSCHKKFDATFLKKEYRKKAMLVHPDKNMGSPLADESFKKLQCAYDVLSDSMKKSDYDEQLKKEECKSVSQNSHKDGPDYCAEESRRIHCTKCGNSHIWVCTNRAKAKARWCQDCCQYHQAKDGDGWVECKGTLVSDRPPKVEIPCTFVCAERRIFDVSEWAICQGMACRPNTHQPSFHVNMVELEKTTQRSNSSRYPWDLDAKMTDEEEEFDLRLQQALSSSLFWETPKRRKSWSPFKLHRKKGKKQGRRSYP</sequence>
<keyword evidence="2" id="KW-0812">Transmembrane</keyword>
<dbReference type="InParanoid" id="A0A2R6P5C0"/>
<evidence type="ECO:0000313" key="5">
    <source>
        <dbReference type="Proteomes" id="UP000241394"/>
    </source>
</evidence>
<dbReference type="InterPro" id="IPR032843">
    <property type="entry name" value="Jiv"/>
</dbReference>
<dbReference type="Pfam" id="PF14901">
    <property type="entry name" value="Jiv90"/>
    <property type="match status" value="1"/>
</dbReference>
<reference evidence="5" key="2">
    <citation type="journal article" date="2018" name="BMC Genomics">
        <title>A manually annotated Actinidia chinensis var. chinensis (kiwifruit) genome highlights the challenges associated with draft genomes and gene prediction in plants.</title>
        <authorList>
            <person name="Pilkington S.M."/>
            <person name="Crowhurst R."/>
            <person name="Hilario E."/>
            <person name="Nardozza S."/>
            <person name="Fraser L."/>
            <person name="Peng Y."/>
            <person name="Gunaseelan K."/>
            <person name="Simpson R."/>
            <person name="Tahir J."/>
            <person name="Deroles S.C."/>
            <person name="Templeton K."/>
            <person name="Luo Z."/>
            <person name="Davy M."/>
            <person name="Cheng C."/>
            <person name="McNeilage M."/>
            <person name="Scaglione D."/>
            <person name="Liu Y."/>
            <person name="Zhang Q."/>
            <person name="Datson P."/>
            <person name="De Silva N."/>
            <person name="Gardiner S.E."/>
            <person name="Bassett H."/>
            <person name="Chagne D."/>
            <person name="McCallum J."/>
            <person name="Dzierzon H."/>
            <person name="Deng C."/>
            <person name="Wang Y.Y."/>
            <person name="Barron L."/>
            <person name="Manako K."/>
            <person name="Bowen J."/>
            <person name="Foster T.M."/>
            <person name="Erridge Z.A."/>
            <person name="Tiffin H."/>
            <person name="Waite C.N."/>
            <person name="Davies K.M."/>
            <person name="Grierson E.P."/>
            <person name="Laing W.A."/>
            <person name="Kirk R."/>
            <person name="Chen X."/>
            <person name="Wood M."/>
            <person name="Montefiori M."/>
            <person name="Brummell D.A."/>
            <person name="Schwinn K.E."/>
            <person name="Catanach A."/>
            <person name="Fullerton C."/>
            <person name="Li D."/>
            <person name="Meiyalaghan S."/>
            <person name="Nieuwenhuizen N."/>
            <person name="Read N."/>
            <person name="Prakash R."/>
            <person name="Hunter D."/>
            <person name="Zhang H."/>
            <person name="McKenzie M."/>
            <person name="Knabel M."/>
            <person name="Harris A."/>
            <person name="Allan A.C."/>
            <person name="Gleave A."/>
            <person name="Chen A."/>
            <person name="Janssen B.J."/>
            <person name="Plunkett B."/>
            <person name="Ampomah-Dwamena C."/>
            <person name="Voogd C."/>
            <person name="Leif D."/>
            <person name="Lafferty D."/>
            <person name="Souleyre E.J.F."/>
            <person name="Varkonyi-Gasic E."/>
            <person name="Gambi F."/>
            <person name="Hanley J."/>
            <person name="Yao J.L."/>
            <person name="Cheung J."/>
            <person name="David K.M."/>
            <person name="Warren B."/>
            <person name="Marsh K."/>
            <person name="Snowden K.C."/>
            <person name="Lin-Wang K."/>
            <person name="Brian L."/>
            <person name="Martinez-Sanchez M."/>
            <person name="Wang M."/>
            <person name="Ileperuma N."/>
            <person name="Macnee N."/>
            <person name="Campin R."/>
            <person name="McAtee P."/>
            <person name="Drummond R.S.M."/>
            <person name="Espley R.V."/>
            <person name="Ireland H.S."/>
            <person name="Wu R."/>
            <person name="Atkinson R.G."/>
            <person name="Karunairetnam S."/>
            <person name="Bulley S."/>
            <person name="Chunkath S."/>
            <person name="Hanley Z."/>
            <person name="Storey R."/>
            <person name="Thrimawithana A.H."/>
            <person name="Thomson S."/>
            <person name="David C."/>
            <person name="Testolin R."/>
            <person name="Huang H."/>
            <person name="Hellens R.P."/>
            <person name="Schaffer R.J."/>
        </authorList>
    </citation>
    <scope>NUCLEOTIDE SEQUENCE [LARGE SCALE GENOMIC DNA]</scope>
    <source>
        <strain evidence="5">cv. Red5</strain>
    </source>
</reference>
<dbReference type="CDD" id="cd06257">
    <property type="entry name" value="DnaJ"/>
    <property type="match status" value="1"/>
</dbReference>
<comment type="caution">
    <text evidence="4">The sequence shown here is derived from an EMBL/GenBank/DDBJ whole genome shotgun (WGS) entry which is preliminary data.</text>
</comment>
<evidence type="ECO:0000313" key="4">
    <source>
        <dbReference type="EMBL" id="PSR85453.1"/>
    </source>
</evidence>
<keyword evidence="2" id="KW-0472">Membrane</keyword>
<gene>
    <name evidence="4" type="ORF">CEY00_Acc33446</name>
</gene>
<dbReference type="PANTHER" id="PTHR45270">
    <property type="entry name" value="OS03G0832900 PROTEIN"/>
    <property type="match status" value="1"/>
</dbReference>
<feature type="region of interest" description="Disordered" evidence="1">
    <location>
        <begin position="373"/>
        <end position="399"/>
    </location>
</feature>
<dbReference type="InterPro" id="IPR036869">
    <property type="entry name" value="J_dom_sf"/>
</dbReference>
<dbReference type="Proteomes" id="UP000241394">
    <property type="component" value="Chromosome LG29"/>
</dbReference>
<dbReference type="OMA" id="LAERHWP"/>
<dbReference type="PRINTS" id="PR00625">
    <property type="entry name" value="JDOMAIN"/>
</dbReference>
<feature type="transmembrane region" description="Helical" evidence="2">
    <location>
        <begin position="41"/>
        <end position="62"/>
    </location>
</feature>
<dbReference type="InterPro" id="IPR001623">
    <property type="entry name" value="DnaJ_domain"/>
</dbReference>
<evidence type="ECO:0000256" key="1">
    <source>
        <dbReference type="SAM" id="MobiDB-lite"/>
    </source>
</evidence>
<dbReference type="Gene3D" id="1.10.287.110">
    <property type="entry name" value="DnaJ domain"/>
    <property type="match status" value="1"/>
</dbReference>
<keyword evidence="2" id="KW-1133">Transmembrane helix</keyword>
<evidence type="ECO:0000259" key="3">
    <source>
        <dbReference type="PROSITE" id="PS50076"/>
    </source>
</evidence>
<proteinExistence type="predicted"/>
<reference evidence="4 5" key="1">
    <citation type="submission" date="2017-07" db="EMBL/GenBank/DDBJ databases">
        <title>An improved, manually edited Actinidia chinensis var. chinensis (kiwifruit) genome highlights the challenges associated with draft genomes and gene prediction in plants.</title>
        <authorList>
            <person name="Pilkington S."/>
            <person name="Crowhurst R."/>
            <person name="Hilario E."/>
            <person name="Nardozza S."/>
            <person name="Fraser L."/>
            <person name="Peng Y."/>
            <person name="Gunaseelan K."/>
            <person name="Simpson R."/>
            <person name="Tahir J."/>
            <person name="Deroles S."/>
            <person name="Templeton K."/>
            <person name="Luo Z."/>
            <person name="Davy M."/>
            <person name="Cheng C."/>
            <person name="Mcneilage M."/>
            <person name="Scaglione D."/>
            <person name="Liu Y."/>
            <person name="Zhang Q."/>
            <person name="Datson P."/>
            <person name="De Silva N."/>
            <person name="Gardiner S."/>
            <person name="Bassett H."/>
            <person name="Chagne D."/>
            <person name="Mccallum J."/>
            <person name="Dzierzon H."/>
            <person name="Deng C."/>
            <person name="Wang Y.-Y."/>
            <person name="Barron N."/>
            <person name="Manako K."/>
            <person name="Bowen J."/>
            <person name="Foster T."/>
            <person name="Erridge Z."/>
            <person name="Tiffin H."/>
            <person name="Waite C."/>
            <person name="Davies K."/>
            <person name="Grierson E."/>
            <person name="Laing W."/>
            <person name="Kirk R."/>
            <person name="Chen X."/>
            <person name="Wood M."/>
            <person name="Montefiori M."/>
            <person name="Brummell D."/>
            <person name="Schwinn K."/>
            <person name="Catanach A."/>
            <person name="Fullerton C."/>
            <person name="Li D."/>
            <person name="Meiyalaghan S."/>
            <person name="Nieuwenhuizen N."/>
            <person name="Read N."/>
            <person name="Prakash R."/>
            <person name="Hunter D."/>
            <person name="Zhang H."/>
            <person name="Mckenzie M."/>
            <person name="Knabel M."/>
            <person name="Harris A."/>
            <person name="Allan A."/>
            <person name="Chen A."/>
            <person name="Janssen B."/>
            <person name="Plunkett B."/>
            <person name="Dwamena C."/>
            <person name="Voogd C."/>
            <person name="Leif D."/>
            <person name="Lafferty D."/>
            <person name="Souleyre E."/>
            <person name="Varkonyi-Gasic E."/>
            <person name="Gambi F."/>
            <person name="Hanley J."/>
            <person name="Yao J.-L."/>
            <person name="Cheung J."/>
            <person name="David K."/>
            <person name="Warren B."/>
            <person name="Marsh K."/>
            <person name="Snowden K."/>
            <person name="Lin-Wang K."/>
            <person name="Brian L."/>
            <person name="Martinez-Sanchez M."/>
            <person name="Wang M."/>
            <person name="Ileperuma N."/>
            <person name="Macnee N."/>
            <person name="Campin R."/>
            <person name="Mcatee P."/>
            <person name="Drummond R."/>
            <person name="Espley R."/>
            <person name="Ireland H."/>
            <person name="Wu R."/>
            <person name="Atkinson R."/>
            <person name="Karunairetnam S."/>
            <person name="Bulley S."/>
            <person name="Chunkath S."/>
            <person name="Hanley Z."/>
            <person name="Storey R."/>
            <person name="Thrimawithana A."/>
            <person name="Thomson S."/>
            <person name="David C."/>
            <person name="Testolin R."/>
        </authorList>
    </citation>
    <scope>NUCLEOTIDE SEQUENCE [LARGE SCALE GENOMIC DNA]</scope>
    <source>
        <strain evidence="5">cv. Red5</strain>
        <tissue evidence="4">Young leaf</tissue>
    </source>
</reference>
<dbReference type="PROSITE" id="PS50076">
    <property type="entry name" value="DNAJ_2"/>
    <property type="match status" value="1"/>
</dbReference>
<dbReference type="PANTHER" id="PTHR45270:SF1">
    <property type="entry name" value="CHAPERONE DNAJ-DOMAIN SUPERFAMILY PROTEIN"/>
    <property type="match status" value="1"/>
</dbReference>
<accession>A0A2R6P5C0</accession>
<keyword evidence="5" id="KW-1185">Reference proteome</keyword>
<dbReference type="Pfam" id="PF00226">
    <property type="entry name" value="DnaJ"/>
    <property type="match status" value="1"/>
</dbReference>
<feature type="domain" description="J" evidence="3">
    <location>
        <begin position="139"/>
        <end position="206"/>
    </location>
</feature>
<feature type="transmembrane region" description="Helical" evidence="2">
    <location>
        <begin position="83"/>
        <end position="105"/>
    </location>
</feature>
<organism evidence="4 5">
    <name type="scientific">Actinidia chinensis var. chinensis</name>
    <name type="common">Chinese soft-hair kiwi</name>
    <dbReference type="NCBI Taxonomy" id="1590841"/>
    <lineage>
        <taxon>Eukaryota</taxon>
        <taxon>Viridiplantae</taxon>
        <taxon>Streptophyta</taxon>
        <taxon>Embryophyta</taxon>
        <taxon>Tracheophyta</taxon>
        <taxon>Spermatophyta</taxon>
        <taxon>Magnoliopsida</taxon>
        <taxon>eudicotyledons</taxon>
        <taxon>Gunneridae</taxon>
        <taxon>Pentapetalae</taxon>
        <taxon>asterids</taxon>
        <taxon>Ericales</taxon>
        <taxon>Actinidiaceae</taxon>
        <taxon>Actinidia</taxon>
    </lineage>
</organism>
<dbReference type="EMBL" id="NKQK01000029">
    <property type="protein sequence ID" value="PSR85453.1"/>
    <property type="molecule type" value="Genomic_DNA"/>
</dbReference>